<dbReference type="AlphaFoldDB" id="A0A238BXG6"/>
<evidence type="ECO:0000313" key="2">
    <source>
        <dbReference type="Proteomes" id="UP000242913"/>
    </source>
</evidence>
<dbReference type="EMBL" id="KZ269990">
    <property type="protein sequence ID" value="OZC09971.1"/>
    <property type="molecule type" value="Genomic_DNA"/>
</dbReference>
<dbReference type="Proteomes" id="UP000242913">
    <property type="component" value="Unassembled WGS sequence"/>
</dbReference>
<organism evidence="1 2">
    <name type="scientific">Onchocerca flexuosa</name>
    <dbReference type="NCBI Taxonomy" id="387005"/>
    <lineage>
        <taxon>Eukaryota</taxon>
        <taxon>Metazoa</taxon>
        <taxon>Ecdysozoa</taxon>
        <taxon>Nematoda</taxon>
        <taxon>Chromadorea</taxon>
        <taxon>Rhabditida</taxon>
        <taxon>Spirurina</taxon>
        <taxon>Spiruromorpha</taxon>
        <taxon>Filarioidea</taxon>
        <taxon>Onchocercidae</taxon>
        <taxon>Onchocerca</taxon>
    </lineage>
</organism>
<proteinExistence type="predicted"/>
<protein>
    <submittedName>
        <fullName evidence="1">Uncharacterized protein</fullName>
    </submittedName>
</protein>
<evidence type="ECO:0000313" key="1">
    <source>
        <dbReference type="EMBL" id="OZC09971.1"/>
    </source>
</evidence>
<sequence>MSASATSQSCMPPIKFFIVRALIARFACYVEIRIGDIPKLGIDAWNRERPGEYTYSNELAPTHHWLRVNMRDRGMLAD</sequence>
<name>A0A238BXG6_9BILA</name>
<gene>
    <name evidence="1" type="ORF">X798_03077</name>
</gene>
<accession>A0A238BXG6</accession>
<reference evidence="1 2" key="1">
    <citation type="submission" date="2015-12" db="EMBL/GenBank/DDBJ databases">
        <title>Draft genome of the nematode, Onchocerca flexuosa.</title>
        <authorList>
            <person name="Mitreva M."/>
        </authorList>
    </citation>
    <scope>NUCLEOTIDE SEQUENCE [LARGE SCALE GENOMIC DNA]</scope>
    <source>
        <strain evidence="1">Red Deer</strain>
    </source>
</reference>
<keyword evidence="2" id="KW-1185">Reference proteome</keyword>